<dbReference type="EC" id="2.7.1.148" evidence="2 9"/>
<dbReference type="STRING" id="580340.Tlie_1136"/>
<dbReference type="Proteomes" id="UP000005868">
    <property type="component" value="Chromosome"/>
</dbReference>
<dbReference type="InterPro" id="IPR014721">
    <property type="entry name" value="Ribsml_uS5_D2-typ_fold_subgr"/>
</dbReference>
<evidence type="ECO:0000313" key="13">
    <source>
        <dbReference type="Proteomes" id="UP000005868"/>
    </source>
</evidence>
<dbReference type="KEGG" id="tli:Tlie_1136"/>
<proteinExistence type="inferred from homology"/>
<dbReference type="HAMAP" id="MF_00061">
    <property type="entry name" value="IspE"/>
    <property type="match status" value="1"/>
</dbReference>
<accession>G7V586</accession>
<feature type="active site" evidence="9">
    <location>
        <position position="132"/>
    </location>
</feature>
<dbReference type="PANTHER" id="PTHR43527:SF2">
    <property type="entry name" value="4-DIPHOSPHOCYTIDYL-2-C-METHYL-D-ERYTHRITOL KINASE, CHLOROPLASTIC"/>
    <property type="match status" value="1"/>
</dbReference>
<dbReference type="GO" id="GO:0019288">
    <property type="term" value="P:isopentenyl diphosphate biosynthetic process, methylerythritol 4-phosphate pathway"/>
    <property type="evidence" value="ECO:0007669"/>
    <property type="project" value="UniProtKB-UniRule"/>
</dbReference>
<comment type="catalytic activity">
    <reaction evidence="9">
        <text>4-CDP-2-C-methyl-D-erythritol + ATP = 4-CDP-2-C-methyl-D-erythritol 2-phosphate + ADP + H(+)</text>
        <dbReference type="Rhea" id="RHEA:18437"/>
        <dbReference type="ChEBI" id="CHEBI:15378"/>
        <dbReference type="ChEBI" id="CHEBI:30616"/>
        <dbReference type="ChEBI" id="CHEBI:57823"/>
        <dbReference type="ChEBI" id="CHEBI:57919"/>
        <dbReference type="ChEBI" id="CHEBI:456216"/>
        <dbReference type="EC" id="2.7.1.148"/>
    </reaction>
</comment>
<organism evidence="12 13">
    <name type="scientific">Thermovirga lienii (strain ATCC BAA-1197 / DSM 17291 / Cas60314)</name>
    <dbReference type="NCBI Taxonomy" id="580340"/>
    <lineage>
        <taxon>Bacteria</taxon>
        <taxon>Thermotogati</taxon>
        <taxon>Synergistota</taxon>
        <taxon>Synergistia</taxon>
        <taxon>Synergistales</taxon>
        <taxon>Thermovirgaceae</taxon>
        <taxon>Thermovirga</taxon>
    </lineage>
</organism>
<dbReference type="Pfam" id="PF00288">
    <property type="entry name" value="GHMP_kinases_N"/>
    <property type="match status" value="1"/>
</dbReference>
<feature type="domain" description="GHMP kinase N-terminal" evidence="10">
    <location>
        <begin position="66"/>
        <end position="137"/>
    </location>
</feature>
<keyword evidence="4 9" id="KW-0808">Transferase</keyword>
<sequence>MLTVFSPAKLNLTLRILSRRLDGYHNLCSCFLRLPYWEKMTIMKKPQGDRRDSVETYGATIIDDENILVKVLREFRGKGWNIPNVEIKLWKTTPPGAGLGSGSGNAAALISWIEGITGKKAKVEEKTAIGADVPFLASGYNCAIVGGIGEKVIVENVNFKYTFAKLILVPRWSCSTKEAFRLIDELVEYEGRREEEACMEALDVVSALNLGEKIGLLPNDFSSMLIKAHFGYKLFFECFERYGALAWGISGSGSSCFALFKEPSSAFLSAEELEGFDEIGTIIVME</sequence>
<protein>
    <recommendedName>
        <fullName evidence="3 9">4-diphosphocytidyl-2-C-methyl-D-erythritol kinase</fullName>
        <shortName evidence="9">CMK</shortName>
        <ecNumber evidence="2 9">2.7.1.148</ecNumber>
    </recommendedName>
    <alternativeName>
        <fullName evidence="8 9">4-(cytidine-5'-diphospho)-2-C-methyl-D-erythritol kinase</fullName>
    </alternativeName>
</protein>
<keyword evidence="13" id="KW-1185">Reference proteome</keyword>
<gene>
    <name evidence="9" type="primary">ispE</name>
    <name evidence="12" type="ordered locus">Tlie_1136</name>
</gene>
<dbReference type="InterPro" id="IPR020568">
    <property type="entry name" value="Ribosomal_Su5_D2-typ_SF"/>
</dbReference>
<dbReference type="SUPFAM" id="SSF54211">
    <property type="entry name" value="Ribosomal protein S5 domain 2-like"/>
    <property type="match status" value="1"/>
</dbReference>
<evidence type="ECO:0000256" key="4">
    <source>
        <dbReference type="ARBA" id="ARBA00022679"/>
    </source>
</evidence>
<dbReference type="SUPFAM" id="SSF55060">
    <property type="entry name" value="GHMP Kinase, C-terminal domain"/>
    <property type="match status" value="1"/>
</dbReference>
<feature type="domain" description="GHMP kinase C-terminal" evidence="11">
    <location>
        <begin position="236"/>
        <end position="266"/>
    </location>
</feature>
<evidence type="ECO:0000313" key="12">
    <source>
        <dbReference type="EMBL" id="AER66869.1"/>
    </source>
</evidence>
<evidence type="ECO:0000256" key="5">
    <source>
        <dbReference type="ARBA" id="ARBA00022741"/>
    </source>
</evidence>
<dbReference type="UniPathway" id="UPA00056">
    <property type="reaction ID" value="UER00094"/>
</dbReference>
<dbReference type="Pfam" id="PF08544">
    <property type="entry name" value="GHMP_kinases_C"/>
    <property type="match status" value="1"/>
</dbReference>
<dbReference type="HOGENOM" id="CLU_053057_1_1_0"/>
<evidence type="ECO:0000259" key="10">
    <source>
        <dbReference type="Pfam" id="PF00288"/>
    </source>
</evidence>
<dbReference type="InterPro" id="IPR013750">
    <property type="entry name" value="GHMP_kinase_C_dom"/>
</dbReference>
<evidence type="ECO:0000256" key="9">
    <source>
        <dbReference type="HAMAP-Rule" id="MF_00061"/>
    </source>
</evidence>
<dbReference type="Gene3D" id="3.30.230.10">
    <property type="match status" value="1"/>
</dbReference>
<feature type="active site" evidence="9">
    <location>
        <position position="9"/>
    </location>
</feature>
<name>G7V586_THELD</name>
<evidence type="ECO:0000256" key="2">
    <source>
        <dbReference type="ARBA" id="ARBA00012052"/>
    </source>
</evidence>
<dbReference type="GO" id="GO:0005524">
    <property type="term" value="F:ATP binding"/>
    <property type="evidence" value="ECO:0007669"/>
    <property type="project" value="UniProtKB-UniRule"/>
</dbReference>
<dbReference type="eggNOG" id="COG1947">
    <property type="taxonomic scope" value="Bacteria"/>
</dbReference>
<keyword evidence="9" id="KW-0414">Isoprene biosynthesis</keyword>
<dbReference type="InterPro" id="IPR036554">
    <property type="entry name" value="GHMP_kinase_C_sf"/>
</dbReference>
<dbReference type="InterPro" id="IPR006204">
    <property type="entry name" value="GHMP_kinase_N_dom"/>
</dbReference>
<evidence type="ECO:0000259" key="11">
    <source>
        <dbReference type="Pfam" id="PF08544"/>
    </source>
</evidence>
<dbReference type="Gene3D" id="3.30.70.890">
    <property type="entry name" value="GHMP kinase, C-terminal domain"/>
    <property type="match status" value="1"/>
</dbReference>
<dbReference type="OrthoDB" id="4997at2"/>
<comment type="pathway">
    <text evidence="9">Isoprenoid biosynthesis; isopentenyl diphosphate biosynthesis via DXP pathway; isopentenyl diphosphate from 1-deoxy-D-xylulose 5-phosphate: step 3/6.</text>
</comment>
<feature type="binding site" evidence="9">
    <location>
        <begin position="94"/>
        <end position="104"/>
    </location>
    <ligand>
        <name>ATP</name>
        <dbReference type="ChEBI" id="CHEBI:30616"/>
    </ligand>
</feature>
<comment type="function">
    <text evidence="9">Catalyzes the phosphorylation of the position 2 hydroxy group of 4-diphosphocytidyl-2C-methyl-D-erythritol.</text>
</comment>
<evidence type="ECO:0000256" key="8">
    <source>
        <dbReference type="ARBA" id="ARBA00032554"/>
    </source>
</evidence>
<keyword evidence="6 9" id="KW-0418">Kinase</keyword>
<evidence type="ECO:0000256" key="3">
    <source>
        <dbReference type="ARBA" id="ARBA00017473"/>
    </source>
</evidence>
<evidence type="ECO:0000256" key="1">
    <source>
        <dbReference type="ARBA" id="ARBA00009684"/>
    </source>
</evidence>
<comment type="similarity">
    <text evidence="1 9">Belongs to the GHMP kinase family. IspE subfamily.</text>
</comment>
<dbReference type="GO" id="GO:0050515">
    <property type="term" value="F:4-(cytidine 5'-diphospho)-2-C-methyl-D-erythritol kinase activity"/>
    <property type="evidence" value="ECO:0007669"/>
    <property type="project" value="UniProtKB-UniRule"/>
</dbReference>
<keyword evidence="7 9" id="KW-0067">ATP-binding</keyword>
<dbReference type="GO" id="GO:0016114">
    <property type="term" value="P:terpenoid biosynthetic process"/>
    <property type="evidence" value="ECO:0007669"/>
    <property type="project" value="InterPro"/>
</dbReference>
<evidence type="ECO:0000256" key="6">
    <source>
        <dbReference type="ARBA" id="ARBA00022777"/>
    </source>
</evidence>
<dbReference type="InterPro" id="IPR004424">
    <property type="entry name" value="IspE"/>
</dbReference>
<dbReference type="AlphaFoldDB" id="G7V586"/>
<dbReference type="PANTHER" id="PTHR43527">
    <property type="entry name" value="4-DIPHOSPHOCYTIDYL-2-C-METHYL-D-ERYTHRITOL KINASE, CHLOROPLASTIC"/>
    <property type="match status" value="1"/>
</dbReference>
<evidence type="ECO:0000256" key="7">
    <source>
        <dbReference type="ARBA" id="ARBA00022840"/>
    </source>
</evidence>
<dbReference type="EMBL" id="CP003096">
    <property type="protein sequence ID" value="AER66869.1"/>
    <property type="molecule type" value="Genomic_DNA"/>
</dbReference>
<keyword evidence="5 9" id="KW-0547">Nucleotide-binding</keyword>
<reference evidence="12 13" key="2">
    <citation type="journal article" date="2012" name="Stand. Genomic Sci.">
        <title>Genome sequence of the moderately thermophilic, amino-acid-degrading and sulfur-reducing bacterium Thermovirga lienii type strain (Cas60314(T)).</title>
        <authorList>
            <person name="Goker M."/>
            <person name="Saunders E."/>
            <person name="Lapidus A."/>
            <person name="Nolan M."/>
            <person name="Lucas S."/>
            <person name="Hammon N."/>
            <person name="Deshpande S."/>
            <person name="Cheng J.F."/>
            <person name="Han C."/>
            <person name="Tapia R."/>
            <person name="Goodwin L.A."/>
            <person name="Pitluck S."/>
            <person name="Liolios K."/>
            <person name="Mavromatis K."/>
            <person name="Pagani I."/>
            <person name="Ivanova N."/>
            <person name="Mikhailova N."/>
            <person name="Pati A."/>
            <person name="Chen A."/>
            <person name="Palaniappan K."/>
            <person name="Land M."/>
            <person name="Chang Y.J."/>
            <person name="Jeffries C.D."/>
            <person name="Brambilla E.M."/>
            <person name="Rohde M."/>
            <person name="Spring S."/>
            <person name="Detter J.C."/>
            <person name="Woyke T."/>
            <person name="Bristow J."/>
            <person name="Eisen J.A."/>
            <person name="Markowitz V."/>
            <person name="Hugenholtz P."/>
            <person name="Kyrpides N.C."/>
            <person name="Klenk H.P."/>
        </authorList>
    </citation>
    <scope>NUCLEOTIDE SEQUENCE [LARGE SCALE GENOMIC DNA]</scope>
    <source>
        <strain evidence="13">ATCC BAA-1197 / DSM 17291 / Cas60314</strain>
    </source>
</reference>
<reference evidence="13" key="1">
    <citation type="submission" date="2011-10" db="EMBL/GenBank/DDBJ databases">
        <title>The complete genome of chromosome of Thermovirga lienii DSM 17291.</title>
        <authorList>
            <consortium name="US DOE Joint Genome Institute (JGI-PGF)"/>
            <person name="Lucas S."/>
            <person name="Copeland A."/>
            <person name="Lapidus A."/>
            <person name="Glavina del Rio T."/>
            <person name="Dalin E."/>
            <person name="Tice H."/>
            <person name="Bruce D."/>
            <person name="Goodwin L."/>
            <person name="Pitluck S."/>
            <person name="Peters L."/>
            <person name="Mikhailova N."/>
            <person name="Saunders E."/>
            <person name="Kyrpides N."/>
            <person name="Mavromatis K."/>
            <person name="Ivanova N."/>
            <person name="Last F.I."/>
            <person name="Brettin T."/>
            <person name="Detter J.C."/>
            <person name="Han C."/>
            <person name="Larimer F."/>
            <person name="Land M."/>
            <person name="Hauser L."/>
            <person name="Markowitz V."/>
            <person name="Cheng J.-F."/>
            <person name="Hugenholtz P."/>
            <person name="Woyke T."/>
            <person name="Wu D."/>
            <person name="Spring S."/>
            <person name="Schroeder M."/>
            <person name="Brambilla E.-M."/>
            <person name="Klenk H.-P."/>
            <person name="Eisen J.A."/>
        </authorList>
    </citation>
    <scope>NUCLEOTIDE SEQUENCE [LARGE SCALE GENOMIC DNA]</scope>
    <source>
        <strain evidence="13">ATCC BAA-1197 / DSM 17291 / Cas60314</strain>
    </source>
</reference>